<dbReference type="InterPro" id="IPR016977">
    <property type="entry name" value="ComGF"/>
</dbReference>
<evidence type="ECO:0000256" key="2">
    <source>
        <dbReference type="ARBA" id="ARBA00023287"/>
    </source>
</evidence>
<feature type="transmembrane region" description="Helical" evidence="3">
    <location>
        <begin position="21"/>
        <end position="45"/>
    </location>
</feature>
<dbReference type="Pfam" id="PF15980">
    <property type="entry name" value="ComGF"/>
    <property type="match status" value="1"/>
</dbReference>
<evidence type="ECO:0000256" key="3">
    <source>
        <dbReference type="SAM" id="Phobius"/>
    </source>
</evidence>
<dbReference type="KEGG" id="jeo:JMA_21250"/>
<evidence type="ECO:0000313" key="4">
    <source>
        <dbReference type="EMBL" id="AJD91442.1"/>
    </source>
</evidence>
<keyword evidence="3" id="KW-0812">Transmembrane</keyword>
<dbReference type="GO" id="GO:0009986">
    <property type="term" value="C:cell surface"/>
    <property type="evidence" value="ECO:0007669"/>
    <property type="project" value="UniProtKB-SubCell"/>
</dbReference>
<dbReference type="NCBIfam" id="NF041002">
    <property type="entry name" value="pilin_ComGF"/>
    <property type="match status" value="1"/>
</dbReference>
<sequence>MYRTLKKKKCVFISNNSGFTILEVMVSMTVLTIIAPLLALLILSFSQLILIENTTKEWDLFSIQLQNELNTMALVSNTSQSVTLTRGSDQIVFSKYGSVLRKTVNGTGHEIHLTGLSDISFRTEGKVLTIGVRFVNGDEKKSIFYTT</sequence>
<dbReference type="AlphaFoldDB" id="A0A0B5ARY1"/>
<dbReference type="NCBIfam" id="TIGR02532">
    <property type="entry name" value="IV_pilin_GFxxxE"/>
    <property type="match status" value="1"/>
</dbReference>
<dbReference type="BioCyc" id="JESP1508404:G14D9-11380-MONOMER"/>
<dbReference type="InterPro" id="IPR012902">
    <property type="entry name" value="N_methyl_site"/>
</dbReference>
<dbReference type="HOGENOM" id="CLU_126422_1_0_9"/>
<proteinExistence type="predicted"/>
<accession>A0A0B5ARY1</accession>
<dbReference type="STRING" id="1508404.JMA_21250"/>
<keyword evidence="3" id="KW-1133">Transmembrane helix</keyword>
<evidence type="ECO:0008006" key="6">
    <source>
        <dbReference type="Google" id="ProtNLM"/>
    </source>
</evidence>
<dbReference type="EMBL" id="CP009416">
    <property type="protein sequence ID" value="AJD91442.1"/>
    <property type="molecule type" value="Genomic_DNA"/>
</dbReference>
<evidence type="ECO:0000256" key="1">
    <source>
        <dbReference type="ARBA" id="ARBA00004241"/>
    </source>
</evidence>
<evidence type="ECO:0000313" key="5">
    <source>
        <dbReference type="Proteomes" id="UP000031449"/>
    </source>
</evidence>
<gene>
    <name evidence="4" type="ORF">JMA_21250</name>
</gene>
<keyword evidence="5" id="KW-1185">Reference proteome</keyword>
<keyword evidence="2" id="KW-0178">Competence</keyword>
<dbReference type="Pfam" id="PF07963">
    <property type="entry name" value="N_methyl"/>
    <property type="match status" value="1"/>
</dbReference>
<dbReference type="Proteomes" id="UP000031449">
    <property type="component" value="Chromosome"/>
</dbReference>
<keyword evidence="3" id="KW-0472">Membrane</keyword>
<organism evidence="4 5">
    <name type="scientific">Jeotgalibacillus malaysiensis</name>
    <dbReference type="NCBI Taxonomy" id="1508404"/>
    <lineage>
        <taxon>Bacteria</taxon>
        <taxon>Bacillati</taxon>
        <taxon>Bacillota</taxon>
        <taxon>Bacilli</taxon>
        <taxon>Bacillales</taxon>
        <taxon>Caryophanaceae</taxon>
        <taxon>Jeotgalibacillus</taxon>
    </lineage>
</organism>
<reference evidence="4 5" key="1">
    <citation type="submission" date="2014-08" db="EMBL/GenBank/DDBJ databases">
        <title>Complete genome of a marine bacteria Jeotgalibacillus malaysiensis.</title>
        <authorList>
            <person name="Yaakop A.S."/>
            <person name="Chan K.-G."/>
            <person name="Goh K.M."/>
        </authorList>
    </citation>
    <scope>NUCLEOTIDE SEQUENCE [LARGE SCALE GENOMIC DNA]</scope>
    <source>
        <strain evidence="4 5">D5</strain>
    </source>
</reference>
<dbReference type="GO" id="GO:0030420">
    <property type="term" value="P:establishment of competence for transformation"/>
    <property type="evidence" value="ECO:0007669"/>
    <property type="project" value="UniProtKB-KW"/>
</dbReference>
<comment type="subcellular location">
    <subcellularLocation>
        <location evidence="1">Cell surface</location>
    </subcellularLocation>
</comment>
<name>A0A0B5ARY1_9BACL</name>
<protein>
    <recommendedName>
        <fullName evidence="6">Competence protein ComGF</fullName>
    </recommendedName>
</protein>